<evidence type="ECO:0000256" key="1">
    <source>
        <dbReference type="ARBA" id="ARBA00004604"/>
    </source>
</evidence>
<organism evidence="5 6">
    <name type="scientific">Priapulus caudatus</name>
    <name type="common">Priapulid worm</name>
    <dbReference type="NCBI Taxonomy" id="37621"/>
    <lineage>
        <taxon>Eukaryota</taxon>
        <taxon>Metazoa</taxon>
        <taxon>Ecdysozoa</taxon>
        <taxon>Scalidophora</taxon>
        <taxon>Priapulida</taxon>
        <taxon>Priapulimorpha</taxon>
        <taxon>Priapulimorphida</taxon>
        <taxon>Priapulidae</taxon>
        <taxon>Priapulus</taxon>
    </lineage>
</organism>
<reference evidence="6" key="1">
    <citation type="submission" date="2025-08" db="UniProtKB">
        <authorList>
            <consortium name="RefSeq"/>
        </authorList>
    </citation>
    <scope>IDENTIFICATION</scope>
</reference>
<comment type="function">
    <text evidence="4">Component of ribonuclease P, a ribonucleoprotein complex that generates mature tRNA molecules by cleaving their 5'-ends. Also a component of the MRP ribonuclease complex, which cleaves pre-rRNA sequences.</text>
</comment>
<dbReference type="PANTHER" id="PTHR15314:SF1">
    <property type="entry name" value="RIBONUCLEASE P PROTEIN SUBUNIT P20"/>
    <property type="match status" value="1"/>
</dbReference>
<accession>A0ABM1EI76</accession>
<dbReference type="Pfam" id="PF12328">
    <property type="entry name" value="Rpp20"/>
    <property type="match status" value="1"/>
</dbReference>
<evidence type="ECO:0000256" key="3">
    <source>
        <dbReference type="ARBA" id="ARBA00023242"/>
    </source>
</evidence>
<sequence length="145" mass="16492">MADDTVDKHVKANVELPLDREEYTLRKRLPRRLPKRKNDVYVTRKTDFKAQLARCQKLLDSGYNEIYVHALGAAINRGLNMALQLKERGLGTIDLAVHTSSVELVDDLEPTDDQHDQKTQTRMNSAIHIKVYRPELPVSVGTEGN</sequence>
<dbReference type="InterPro" id="IPR036882">
    <property type="entry name" value="Alba-like_dom_sf"/>
</dbReference>
<comment type="similarity">
    <text evidence="4">Belongs to the histone-like Alba family.</text>
</comment>
<keyword evidence="2 4" id="KW-0819">tRNA processing</keyword>
<proteinExistence type="inferred from homology"/>
<dbReference type="RefSeq" id="XP_014671897.1">
    <property type="nucleotide sequence ID" value="XM_014816411.1"/>
</dbReference>
<keyword evidence="5" id="KW-1185">Reference proteome</keyword>
<evidence type="ECO:0000256" key="2">
    <source>
        <dbReference type="ARBA" id="ARBA00022694"/>
    </source>
</evidence>
<evidence type="ECO:0000256" key="4">
    <source>
        <dbReference type="PIRNR" id="PIRNR036572"/>
    </source>
</evidence>
<gene>
    <name evidence="6" type="primary">LOC106812516</name>
</gene>
<dbReference type="PIRSF" id="PIRSF036572">
    <property type="entry name" value="RPP20"/>
    <property type="match status" value="1"/>
</dbReference>
<keyword evidence="4" id="KW-0698">rRNA processing</keyword>
<dbReference type="Proteomes" id="UP000695022">
    <property type="component" value="Unplaced"/>
</dbReference>
<dbReference type="PANTHER" id="PTHR15314">
    <property type="entry name" value="RIBONUCLEASE P PROTEIN SUBUNIT P20"/>
    <property type="match status" value="1"/>
</dbReference>
<evidence type="ECO:0000313" key="6">
    <source>
        <dbReference type="RefSeq" id="XP_014671897.1"/>
    </source>
</evidence>
<evidence type="ECO:0000313" key="5">
    <source>
        <dbReference type="Proteomes" id="UP000695022"/>
    </source>
</evidence>
<dbReference type="Gene3D" id="3.30.110.20">
    <property type="entry name" value="Alba-like domain"/>
    <property type="match status" value="1"/>
</dbReference>
<comment type="subcellular location">
    <subcellularLocation>
        <location evidence="1 4">Nucleus</location>
        <location evidence="1 4">Nucleolus</location>
    </subcellularLocation>
</comment>
<name>A0ABM1EI76_PRICU</name>
<dbReference type="GeneID" id="106812516"/>
<keyword evidence="3 4" id="KW-0539">Nucleus</keyword>
<protein>
    <recommendedName>
        <fullName evidence="4">Ribonuclease P protein subunit p20</fullName>
        <shortName evidence="4">RNaseP protein p20</shortName>
    </recommendedName>
</protein>
<dbReference type="SUPFAM" id="SSF82704">
    <property type="entry name" value="AlbA-like"/>
    <property type="match status" value="1"/>
</dbReference>
<dbReference type="InterPro" id="IPR014612">
    <property type="entry name" value="Pop7/Rpp20"/>
</dbReference>